<proteinExistence type="predicted"/>
<keyword evidence="3" id="KW-1185">Reference proteome</keyword>
<dbReference type="Proteomes" id="UP001201985">
    <property type="component" value="Unassembled WGS sequence"/>
</dbReference>
<gene>
    <name evidence="2" type="ORF">MON41_24730</name>
</gene>
<accession>A0ABS9WC24</accession>
<evidence type="ECO:0000313" key="3">
    <source>
        <dbReference type="Proteomes" id="UP001201985"/>
    </source>
</evidence>
<dbReference type="RefSeq" id="WP_202910475.1">
    <property type="nucleotide sequence ID" value="NZ_JALBUU010000125.1"/>
</dbReference>
<organism evidence="2 3">
    <name type="scientific">Teichococcus vastitatis</name>
    <dbReference type="NCBI Taxonomy" id="2307076"/>
    <lineage>
        <taxon>Bacteria</taxon>
        <taxon>Pseudomonadati</taxon>
        <taxon>Pseudomonadota</taxon>
        <taxon>Alphaproteobacteria</taxon>
        <taxon>Acetobacterales</taxon>
        <taxon>Roseomonadaceae</taxon>
        <taxon>Roseomonas</taxon>
    </lineage>
</organism>
<evidence type="ECO:0000313" key="2">
    <source>
        <dbReference type="EMBL" id="MCI0756845.1"/>
    </source>
</evidence>
<sequence>MTGGARIALPGFSIECHRFAPPATEADDRARCRLEGEAMLADARAGASCSLGGMPGFVQNMDRAGPWQPRPVLPLDPQARWP</sequence>
<reference evidence="2 3" key="1">
    <citation type="submission" date="2022-03" db="EMBL/GenBank/DDBJ databases">
        <title>Complete genome analysis of Roseomonas KG 17.1 : a prolific producer of plant growth promoters.</title>
        <authorList>
            <person name="Saadouli I."/>
            <person name="Najjari A."/>
            <person name="Mosbah A."/>
            <person name="Ouzari H.I."/>
        </authorList>
    </citation>
    <scope>NUCLEOTIDE SEQUENCE [LARGE SCALE GENOMIC DNA]</scope>
    <source>
        <strain evidence="2 3">KG17-1</strain>
    </source>
</reference>
<protein>
    <submittedName>
        <fullName evidence="2">Uncharacterized protein</fullName>
    </submittedName>
</protein>
<feature type="region of interest" description="Disordered" evidence="1">
    <location>
        <begin position="60"/>
        <end position="82"/>
    </location>
</feature>
<name>A0ABS9WC24_9PROT</name>
<evidence type="ECO:0000256" key="1">
    <source>
        <dbReference type="SAM" id="MobiDB-lite"/>
    </source>
</evidence>
<comment type="caution">
    <text evidence="2">The sequence shown here is derived from an EMBL/GenBank/DDBJ whole genome shotgun (WGS) entry which is preliminary data.</text>
</comment>
<dbReference type="EMBL" id="JALBUU010000125">
    <property type="protein sequence ID" value="MCI0756845.1"/>
    <property type="molecule type" value="Genomic_DNA"/>
</dbReference>